<dbReference type="EMBL" id="JAHYXK010000037">
    <property type="protein sequence ID" value="MBW7469346.1"/>
    <property type="molecule type" value="Genomic_DNA"/>
</dbReference>
<dbReference type="RefSeq" id="WP_219879219.1">
    <property type="nucleotide sequence ID" value="NZ_JAHYXK010000037.1"/>
</dbReference>
<proteinExistence type="predicted"/>
<accession>A0ABS7CZU1</accession>
<gene>
    <name evidence="1" type="ORF">K0O23_19915</name>
</gene>
<feature type="non-terminal residue" evidence="1">
    <location>
        <position position="247"/>
    </location>
</feature>
<name>A0ABS7CZU1_9BACT</name>
<organism evidence="1 2">
    <name type="scientific">Pontibacter aydingkolensis</name>
    <dbReference type="NCBI Taxonomy" id="1911536"/>
    <lineage>
        <taxon>Bacteria</taxon>
        <taxon>Pseudomonadati</taxon>
        <taxon>Bacteroidota</taxon>
        <taxon>Cytophagia</taxon>
        <taxon>Cytophagales</taxon>
        <taxon>Hymenobacteraceae</taxon>
        <taxon>Pontibacter</taxon>
    </lineage>
</organism>
<keyword evidence="2" id="KW-1185">Reference proteome</keyword>
<evidence type="ECO:0000313" key="2">
    <source>
        <dbReference type="Proteomes" id="UP000813018"/>
    </source>
</evidence>
<sequence>MTDDLTVPDSATTLNLADLYTNLSPYLREIGIGELHLNNSSFSYGQKDKDSHIIHSLEKVNIDLKALQIDSATLFTPTEKSFAAAIAISTENYTYSPLTNPYTLTVGKMKLSTRDKTLQADALHLSGDWGKNDKLIKQGKAERTLYDINLPHLRFRDLDLLQLYGQVSGVVNKLEVGEVRITDAAITHTVKPTRLIYCSSFITPRLNLLLLTTGFKKGNFLQTVNFGLYEQMCIRCILSRWPWSLAW</sequence>
<protein>
    <submittedName>
        <fullName evidence="1">Uncharacterized protein</fullName>
    </submittedName>
</protein>
<reference evidence="1 2" key="1">
    <citation type="journal article" date="2016" name="Int. J. Syst. Evol. Microbiol.">
        <title>Pontibacter aydingkolensis sp. nov., isolated from soil of a salt lake.</title>
        <authorList>
            <person name="Osman G."/>
            <person name="Zhang T."/>
            <person name="Lou K."/>
            <person name="Gao Y."/>
            <person name="Chang W."/>
            <person name="Lin Q."/>
            <person name="Yang H.M."/>
            <person name="Huo X.D."/>
            <person name="Wang N."/>
        </authorList>
    </citation>
    <scope>NUCLEOTIDE SEQUENCE [LARGE SCALE GENOMIC DNA]</scope>
    <source>
        <strain evidence="1 2">KACC 19255</strain>
    </source>
</reference>
<dbReference type="Proteomes" id="UP000813018">
    <property type="component" value="Unassembled WGS sequence"/>
</dbReference>
<evidence type="ECO:0000313" key="1">
    <source>
        <dbReference type="EMBL" id="MBW7469346.1"/>
    </source>
</evidence>
<comment type="caution">
    <text evidence="1">The sequence shown here is derived from an EMBL/GenBank/DDBJ whole genome shotgun (WGS) entry which is preliminary data.</text>
</comment>